<protein>
    <submittedName>
        <fullName evidence="2">Uncharacterized protein</fullName>
    </submittedName>
</protein>
<accession>A0AAV2P5Y4</accession>
<evidence type="ECO:0000256" key="1">
    <source>
        <dbReference type="SAM" id="MobiDB-lite"/>
    </source>
</evidence>
<feature type="compositionally biased region" description="Basic and acidic residues" evidence="1">
    <location>
        <begin position="32"/>
        <end position="43"/>
    </location>
</feature>
<sequence length="145" mass="16418">MKYAAMKGVTVNSDDIAFVACHVCVRVSEIRREKGKREKKKNDAPGSPIISPRAAGHTIFDPLSKFGLRSPSTFVRRVPYETIGRYLPSFHVERCPQGGHLYVLRESFDGLAGFAVPETDTKGEPQRTRMDAPLTRVRFQWPRRD</sequence>
<name>A0AAV2P5Y4_9HYME</name>
<feature type="region of interest" description="Disordered" evidence="1">
    <location>
        <begin position="32"/>
        <end position="55"/>
    </location>
</feature>
<dbReference type="Proteomes" id="UP001497644">
    <property type="component" value="Chromosome 7"/>
</dbReference>
<dbReference type="AlphaFoldDB" id="A0AAV2P5Y4"/>
<keyword evidence="3" id="KW-1185">Reference proteome</keyword>
<organism evidence="2 3">
    <name type="scientific">Lasius platythorax</name>
    <dbReference type="NCBI Taxonomy" id="488582"/>
    <lineage>
        <taxon>Eukaryota</taxon>
        <taxon>Metazoa</taxon>
        <taxon>Ecdysozoa</taxon>
        <taxon>Arthropoda</taxon>
        <taxon>Hexapoda</taxon>
        <taxon>Insecta</taxon>
        <taxon>Pterygota</taxon>
        <taxon>Neoptera</taxon>
        <taxon>Endopterygota</taxon>
        <taxon>Hymenoptera</taxon>
        <taxon>Apocrita</taxon>
        <taxon>Aculeata</taxon>
        <taxon>Formicoidea</taxon>
        <taxon>Formicidae</taxon>
        <taxon>Formicinae</taxon>
        <taxon>Lasius</taxon>
        <taxon>Lasius</taxon>
    </lineage>
</organism>
<evidence type="ECO:0000313" key="2">
    <source>
        <dbReference type="EMBL" id="CAL1687040.1"/>
    </source>
</evidence>
<evidence type="ECO:0000313" key="3">
    <source>
        <dbReference type="Proteomes" id="UP001497644"/>
    </source>
</evidence>
<reference evidence="2" key="1">
    <citation type="submission" date="2024-04" db="EMBL/GenBank/DDBJ databases">
        <authorList>
            <consortium name="Molecular Ecology Group"/>
        </authorList>
    </citation>
    <scope>NUCLEOTIDE SEQUENCE</scope>
</reference>
<gene>
    <name evidence="2" type="ORF">LPLAT_LOCUS12319</name>
</gene>
<proteinExistence type="predicted"/>
<dbReference type="EMBL" id="OZ034830">
    <property type="protein sequence ID" value="CAL1687040.1"/>
    <property type="molecule type" value="Genomic_DNA"/>
</dbReference>